<dbReference type="SMART" id="SM01043">
    <property type="entry name" value="BTAD"/>
    <property type="match status" value="1"/>
</dbReference>
<dbReference type="InterPro" id="IPR011990">
    <property type="entry name" value="TPR-like_helical_dom_sf"/>
</dbReference>
<evidence type="ECO:0000256" key="1">
    <source>
        <dbReference type="ARBA" id="ARBA00005820"/>
    </source>
</evidence>
<sequence length="971" mass="104445">MTSSVLRLDVLGPVEVRLAERRLSISAPQTLAVLAILAAESGRTLSTPHLAARLWSDRRPTSAFSVLRNHVHELRRHFGAHGHAGAGTEWLTSTVGGYRLALPVQCDAVTVQELLAAAESDRASGAADLAHEKLAAAKRLWRGDPLVGVPGPWADKERARLGGLRSALAEAAIAVTLDLGRYSAAVAELEALVAAEPQVERWHELMMVALYRAGRRIEALEVYRNAHRMLADELGLEPGPRMSRLHQEILSATPPPTGTAETPSPEKELHSRRIPAWLPTDITDFVGRDELVSELTTVLGGDGDRRPVVAITGMGGVGKTALAVHLAHQVRRHYPDGVLYLDLGGLDERPRSTDLLMGTALRAFGFEPSELPLDSDERKQLWRNAVANKRALLLLDNAPDVAHLAPLLPGPGPAAVLVTSRSSLAELFGARLVPLDVLAPDAAWKLLAHRASARRLAGDPTAAREILRGCGHLPLALCVVGARLASRPTWPLAGFAERLADEHGRLAELTVGGTSVEHAFLAGFRRLDPELSRAFVLIANADAPELPVAAVAALLDRDPVEAERLCETLVDAGLLQTPELGRYRYHDLLRLFGRKVAEPEQRREWPRAMHRLIDFYLASVKNVMALRDPNMSTEHYAATGAAGQQFTTQRRCTAWITTERAAIAALHRQVADAGDARTRTLAADLALALAVGGDIGEHRPLEMLSRAAEADGDRRTMARARLAAVMTRLIGTGDLTTARTLREVSATLLELGDHSGATIAEVMLGTGMTYRGKTDAAMEHYLRAIDLADQEQAASPGLMWAAIAGVHCTARRWPDAVQAAEQALSFAGRAGSLRVESMALQELALATLHSGDPETARALCEESLDAARRDGRRDQEGRALARRAEIMLATDDAAAAAPVAEAAVQALTEVPSAIPRLRAMQVHARTLLAIGRPHEAIPILEEVAATSQRIGVPILDAATADLNTRTRPRAG</sequence>
<comment type="similarity">
    <text evidence="1">Belongs to the AfsR/DnrI/RedD regulatory family.</text>
</comment>
<feature type="DNA-binding region" description="OmpR/PhoB-type" evidence="5">
    <location>
        <begin position="1"/>
        <end position="102"/>
    </location>
</feature>
<keyword evidence="2" id="KW-0805">Transcription regulation</keyword>
<dbReference type="Gene3D" id="3.40.50.300">
    <property type="entry name" value="P-loop containing nucleotide triphosphate hydrolases"/>
    <property type="match status" value="1"/>
</dbReference>
<accession>A0A318K3Q9</accession>
<dbReference type="SUPFAM" id="SSF46894">
    <property type="entry name" value="C-terminal effector domain of the bipartite response regulators"/>
    <property type="match status" value="1"/>
</dbReference>
<dbReference type="AlphaFoldDB" id="A0A318K3Q9"/>
<dbReference type="Gene3D" id="1.25.40.10">
    <property type="entry name" value="Tetratricopeptide repeat domain"/>
    <property type="match status" value="2"/>
</dbReference>
<dbReference type="PANTHER" id="PTHR35807">
    <property type="entry name" value="TRANSCRIPTIONAL REGULATOR REDD-RELATED"/>
    <property type="match status" value="1"/>
</dbReference>
<dbReference type="PANTHER" id="PTHR35807:SF1">
    <property type="entry name" value="TRANSCRIPTIONAL REGULATOR REDD"/>
    <property type="match status" value="1"/>
</dbReference>
<dbReference type="EMBL" id="QJKF01000005">
    <property type="protein sequence ID" value="PXX63830.1"/>
    <property type="molecule type" value="Genomic_DNA"/>
</dbReference>
<dbReference type="InterPro" id="IPR027417">
    <property type="entry name" value="P-loop_NTPase"/>
</dbReference>
<dbReference type="InterPro" id="IPR016032">
    <property type="entry name" value="Sig_transdc_resp-reg_C-effctor"/>
</dbReference>
<keyword evidence="9" id="KW-1185">Reference proteome</keyword>
<dbReference type="PROSITE" id="PS51755">
    <property type="entry name" value="OMPR_PHOB"/>
    <property type="match status" value="1"/>
</dbReference>
<comment type="caution">
    <text evidence="8">The sequence shown here is derived from an EMBL/GenBank/DDBJ whole genome shotgun (WGS) entry which is preliminary data.</text>
</comment>
<dbReference type="GO" id="GO:0006355">
    <property type="term" value="P:regulation of DNA-templated transcription"/>
    <property type="evidence" value="ECO:0007669"/>
    <property type="project" value="InterPro"/>
</dbReference>
<dbReference type="GO" id="GO:0043531">
    <property type="term" value="F:ADP binding"/>
    <property type="evidence" value="ECO:0007669"/>
    <property type="project" value="InterPro"/>
</dbReference>
<dbReference type="SUPFAM" id="SSF48452">
    <property type="entry name" value="TPR-like"/>
    <property type="match status" value="2"/>
</dbReference>
<dbReference type="GO" id="GO:0000160">
    <property type="term" value="P:phosphorelay signal transduction system"/>
    <property type="evidence" value="ECO:0007669"/>
    <property type="project" value="InterPro"/>
</dbReference>
<organism evidence="8 9">
    <name type="scientific">Nocardia tenerifensis</name>
    <dbReference type="NCBI Taxonomy" id="228006"/>
    <lineage>
        <taxon>Bacteria</taxon>
        <taxon>Bacillati</taxon>
        <taxon>Actinomycetota</taxon>
        <taxon>Actinomycetes</taxon>
        <taxon>Mycobacteriales</taxon>
        <taxon>Nocardiaceae</taxon>
        <taxon>Nocardia</taxon>
    </lineage>
</organism>
<evidence type="ECO:0000256" key="6">
    <source>
        <dbReference type="SAM" id="MobiDB-lite"/>
    </source>
</evidence>
<gene>
    <name evidence="8" type="ORF">DFR70_10510</name>
</gene>
<dbReference type="InterPro" id="IPR002182">
    <property type="entry name" value="NB-ARC"/>
</dbReference>
<evidence type="ECO:0000313" key="8">
    <source>
        <dbReference type="EMBL" id="PXX63830.1"/>
    </source>
</evidence>
<dbReference type="InterPro" id="IPR051677">
    <property type="entry name" value="AfsR-DnrI-RedD_regulator"/>
</dbReference>
<dbReference type="Gene3D" id="1.10.10.10">
    <property type="entry name" value="Winged helix-like DNA-binding domain superfamily/Winged helix DNA-binding domain"/>
    <property type="match status" value="1"/>
</dbReference>
<dbReference type="CDD" id="cd15831">
    <property type="entry name" value="BTAD"/>
    <property type="match status" value="1"/>
</dbReference>
<evidence type="ECO:0000256" key="3">
    <source>
        <dbReference type="ARBA" id="ARBA00023125"/>
    </source>
</evidence>
<dbReference type="Proteomes" id="UP000247569">
    <property type="component" value="Unassembled WGS sequence"/>
</dbReference>
<evidence type="ECO:0000256" key="4">
    <source>
        <dbReference type="ARBA" id="ARBA00023163"/>
    </source>
</evidence>
<keyword evidence="4" id="KW-0804">Transcription</keyword>
<feature type="region of interest" description="Disordered" evidence="6">
    <location>
        <begin position="251"/>
        <end position="271"/>
    </location>
</feature>
<protein>
    <submittedName>
        <fullName evidence="8">DNA-binding SARP family transcriptional activator</fullName>
    </submittedName>
</protein>
<dbReference type="InterPro" id="IPR003593">
    <property type="entry name" value="AAA+_ATPase"/>
</dbReference>
<evidence type="ECO:0000256" key="5">
    <source>
        <dbReference type="PROSITE-ProRule" id="PRU01091"/>
    </source>
</evidence>
<dbReference type="InterPro" id="IPR005158">
    <property type="entry name" value="BTAD"/>
</dbReference>
<evidence type="ECO:0000259" key="7">
    <source>
        <dbReference type="PROSITE" id="PS51755"/>
    </source>
</evidence>
<proteinExistence type="inferred from homology"/>
<dbReference type="GO" id="GO:0003677">
    <property type="term" value="F:DNA binding"/>
    <property type="evidence" value="ECO:0007669"/>
    <property type="project" value="UniProtKB-UniRule"/>
</dbReference>
<keyword evidence="3 5" id="KW-0238">DNA-binding</keyword>
<reference evidence="8 9" key="1">
    <citation type="submission" date="2018-05" db="EMBL/GenBank/DDBJ databases">
        <title>Genomic Encyclopedia of Type Strains, Phase IV (KMG-IV): sequencing the most valuable type-strain genomes for metagenomic binning, comparative biology and taxonomic classification.</title>
        <authorList>
            <person name="Goeker M."/>
        </authorList>
    </citation>
    <scope>NUCLEOTIDE SEQUENCE [LARGE SCALE GENOMIC DNA]</scope>
    <source>
        <strain evidence="8 9">DSM 44704</strain>
    </source>
</reference>
<dbReference type="Pfam" id="PF00931">
    <property type="entry name" value="NB-ARC"/>
    <property type="match status" value="1"/>
</dbReference>
<dbReference type="InterPro" id="IPR036388">
    <property type="entry name" value="WH-like_DNA-bd_sf"/>
</dbReference>
<dbReference type="Pfam" id="PF03704">
    <property type="entry name" value="BTAD"/>
    <property type="match status" value="1"/>
</dbReference>
<evidence type="ECO:0000256" key="2">
    <source>
        <dbReference type="ARBA" id="ARBA00023015"/>
    </source>
</evidence>
<dbReference type="InterPro" id="IPR001867">
    <property type="entry name" value="OmpR/PhoB-type_DNA-bd"/>
</dbReference>
<dbReference type="SMART" id="SM00862">
    <property type="entry name" value="Trans_reg_C"/>
    <property type="match status" value="1"/>
</dbReference>
<dbReference type="PRINTS" id="PR00364">
    <property type="entry name" value="DISEASERSIST"/>
</dbReference>
<dbReference type="SMART" id="SM00382">
    <property type="entry name" value="AAA"/>
    <property type="match status" value="1"/>
</dbReference>
<name>A0A318K3Q9_9NOCA</name>
<dbReference type="SUPFAM" id="SSF52540">
    <property type="entry name" value="P-loop containing nucleoside triphosphate hydrolases"/>
    <property type="match status" value="1"/>
</dbReference>
<evidence type="ECO:0000313" key="9">
    <source>
        <dbReference type="Proteomes" id="UP000247569"/>
    </source>
</evidence>
<feature type="domain" description="OmpR/PhoB-type" evidence="7">
    <location>
        <begin position="1"/>
        <end position="102"/>
    </location>
</feature>